<gene>
    <name evidence="6" type="ORF">SAMN04489745_3302</name>
</gene>
<dbReference type="GO" id="GO:0000976">
    <property type="term" value="F:transcription cis-regulatory region binding"/>
    <property type="evidence" value="ECO:0007669"/>
    <property type="project" value="TreeGrafter"/>
</dbReference>
<proteinExistence type="predicted"/>
<dbReference type="InterPro" id="IPR025996">
    <property type="entry name" value="MT1864/Rv1816-like_C"/>
</dbReference>
<dbReference type="InterPro" id="IPR009057">
    <property type="entry name" value="Homeodomain-like_sf"/>
</dbReference>
<name>A0A1H4VTU2_9MICC</name>
<evidence type="ECO:0000256" key="1">
    <source>
        <dbReference type="ARBA" id="ARBA00023015"/>
    </source>
</evidence>
<dbReference type="Pfam" id="PF13305">
    <property type="entry name" value="TetR_C_33"/>
    <property type="match status" value="1"/>
</dbReference>
<evidence type="ECO:0000256" key="4">
    <source>
        <dbReference type="PROSITE-ProRule" id="PRU00335"/>
    </source>
</evidence>
<sequence>MSGMARPVTHDDQLRHTLLNTTAALVAERGPAGVTLRDLAAAAGTSTTAIYSLFGGKAQLLKAVVNHGFASFGAAQEAAADGGLRALGIAYRQWAQDHPALYRLMFGGLLNLKEGRQDPPEPESEITLQPLLSAIRAGQERGTLRDGSPQEIAAVIWAQVHGMVSLEMAGLGSPTADRGTQYLAALDAIERAWAI</sequence>
<dbReference type="GO" id="GO:0003700">
    <property type="term" value="F:DNA-binding transcription factor activity"/>
    <property type="evidence" value="ECO:0007669"/>
    <property type="project" value="TreeGrafter"/>
</dbReference>
<dbReference type="Gene3D" id="1.10.357.10">
    <property type="entry name" value="Tetracycline Repressor, domain 2"/>
    <property type="match status" value="1"/>
</dbReference>
<feature type="domain" description="HTH tetR-type" evidence="5">
    <location>
        <begin position="12"/>
        <end position="72"/>
    </location>
</feature>
<evidence type="ECO:0000313" key="6">
    <source>
        <dbReference type="EMBL" id="SEC83928.1"/>
    </source>
</evidence>
<evidence type="ECO:0000313" key="7">
    <source>
        <dbReference type="Proteomes" id="UP000182652"/>
    </source>
</evidence>
<dbReference type="SUPFAM" id="SSF48498">
    <property type="entry name" value="Tetracyclin repressor-like, C-terminal domain"/>
    <property type="match status" value="1"/>
</dbReference>
<dbReference type="EMBL" id="FNSN01000004">
    <property type="protein sequence ID" value="SEC83928.1"/>
    <property type="molecule type" value="Genomic_DNA"/>
</dbReference>
<evidence type="ECO:0000256" key="3">
    <source>
        <dbReference type="ARBA" id="ARBA00023163"/>
    </source>
</evidence>
<dbReference type="Proteomes" id="UP000182652">
    <property type="component" value="Unassembled WGS sequence"/>
</dbReference>
<keyword evidence="1" id="KW-0805">Transcription regulation</keyword>
<dbReference type="Pfam" id="PF00440">
    <property type="entry name" value="TetR_N"/>
    <property type="match status" value="1"/>
</dbReference>
<dbReference type="InterPro" id="IPR036271">
    <property type="entry name" value="Tet_transcr_reg_TetR-rel_C_sf"/>
</dbReference>
<reference evidence="6 7" key="1">
    <citation type="submission" date="2016-10" db="EMBL/GenBank/DDBJ databases">
        <authorList>
            <person name="de Groot N.N."/>
        </authorList>
    </citation>
    <scope>NUCLEOTIDE SEQUENCE [LARGE SCALE GENOMIC DNA]</scope>
    <source>
        <strain evidence="6 7">DSM 10495</strain>
    </source>
</reference>
<protein>
    <submittedName>
        <fullName evidence="6">DNA-binding transcriptional regulator, AcrR family</fullName>
    </submittedName>
</protein>
<keyword evidence="2 4" id="KW-0238">DNA-binding</keyword>
<dbReference type="PANTHER" id="PTHR30055:SF234">
    <property type="entry name" value="HTH-TYPE TRANSCRIPTIONAL REGULATOR BETI"/>
    <property type="match status" value="1"/>
</dbReference>
<dbReference type="SUPFAM" id="SSF46689">
    <property type="entry name" value="Homeodomain-like"/>
    <property type="match status" value="1"/>
</dbReference>
<dbReference type="AlphaFoldDB" id="A0A1H4VTU2"/>
<evidence type="ECO:0000256" key="2">
    <source>
        <dbReference type="ARBA" id="ARBA00023125"/>
    </source>
</evidence>
<organism evidence="6 7">
    <name type="scientific">Arthrobacter woluwensis</name>
    <dbReference type="NCBI Taxonomy" id="156980"/>
    <lineage>
        <taxon>Bacteria</taxon>
        <taxon>Bacillati</taxon>
        <taxon>Actinomycetota</taxon>
        <taxon>Actinomycetes</taxon>
        <taxon>Micrococcales</taxon>
        <taxon>Micrococcaceae</taxon>
        <taxon>Arthrobacter</taxon>
    </lineage>
</organism>
<dbReference type="PROSITE" id="PS50977">
    <property type="entry name" value="HTH_TETR_2"/>
    <property type="match status" value="1"/>
</dbReference>
<dbReference type="InterPro" id="IPR001647">
    <property type="entry name" value="HTH_TetR"/>
</dbReference>
<keyword evidence="7" id="KW-1185">Reference proteome</keyword>
<feature type="DNA-binding region" description="H-T-H motif" evidence="4">
    <location>
        <begin position="35"/>
        <end position="54"/>
    </location>
</feature>
<keyword evidence="3" id="KW-0804">Transcription</keyword>
<dbReference type="InterPro" id="IPR050109">
    <property type="entry name" value="HTH-type_TetR-like_transc_reg"/>
</dbReference>
<evidence type="ECO:0000259" key="5">
    <source>
        <dbReference type="PROSITE" id="PS50977"/>
    </source>
</evidence>
<dbReference type="PANTHER" id="PTHR30055">
    <property type="entry name" value="HTH-TYPE TRANSCRIPTIONAL REGULATOR RUTR"/>
    <property type="match status" value="1"/>
</dbReference>
<accession>A0A1H4VTU2</accession>